<dbReference type="Pfam" id="PF16062">
    <property type="entry name" value="MavL-like"/>
    <property type="match status" value="1"/>
</dbReference>
<evidence type="ECO:0000256" key="1">
    <source>
        <dbReference type="SAM" id="MobiDB-lite"/>
    </source>
</evidence>
<dbReference type="Proteomes" id="UP000290189">
    <property type="component" value="Unassembled WGS sequence"/>
</dbReference>
<reference evidence="2 3" key="1">
    <citation type="submission" date="2018-03" db="EMBL/GenBank/DDBJ databases">
        <authorList>
            <person name="Fogelqvist J."/>
        </authorList>
    </citation>
    <scope>NUCLEOTIDE SEQUENCE [LARGE SCALE GENOMIC DNA]</scope>
</reference>
<name>A0A3P3YAY5_PLABS</name>
<evidence type="ECO:0000313" key="3">
    <source>
        <dbReference type="Proteomes" id="UP000290189"/>
    </source>
</evidence>
<accession>A0A3P3YAY5</accession>
<proteinExistence type="predicted"/>
<feature type="compositionally biased region" description="Acidic residues" evidence="1">
    <location>
        <begin position="1"/>
        <end position="17"/>
    </location>
</feature>
<gene>
    <name evidence="2" type="ORF">PLBR_LOCUS4542</name>
</gene>
<keyword evidence="2" id="KW-0496">Mitochondrion</keyword>
<dbReference type="EMBL" id="OVEO01000007">
    <property type="protein sequence ID" value="SPQ97327.1"/>
    <property type="molecule type" value="Genomic_DNA"/>
</dbReference>
<organism evidence="2 3">
    <name type="scientific">Plasmodiophora brassicae</name>
    <name type="common">Clubroot disease agent</name>
    <dbReference type="NCBI Taxonomy" id="37360"/>
    <lineage>
        <taxon>Eukaryota</taxon>
        <taxon>Sar</taxon>
        <taxon>Rhizaria</taxon>
        <taxon>Endomyxa</taxon>
        <taxon>Phytomyxea</taxon>
        <taxon>Plasmodiophorida</taxon>
        <taxon>Plasmodiophoridae</taxon>
        <taxon>Plasmodiophora</taxon>
    </lineage>
</organism>
<sequence>MSCSDGETDDDEEEVTAWDEGAIGCPVEDLPRLDSDPSPSLETLLRNAQRFHALHPAPTRDNLMSMLPDGQHAVHAAEARVIVHARVLELIDKFLTYKRGSGTDIERSIYQSMTRDEFVARLICNRPLSFMSASDTTLLRTRVRPRGSDWFLVGMPSENESSIQMSSYLTGGRYNRGRKRSSGSFIRNGIVIGAVGCRFEQPGRMESQFIIVAMDDQPEGGELKSLWASLYDIHAFPSYNDVKTAVGAGSEDFAVLGPDSYFNVAAYKQRIALTIETVFADANDRATTAGKYAYVHVVGLGLGVWKVHASQPRWFVDAVADVLNRVRFPMIGIIDFSWFSLPSPATCGGAQHEDRLATPVGNSVQIRFSKRDPADPLSGIPPNSMLLVATYAWDGNAFPGNEIYTGSLCGSGDPATAACCTIYELHNPYINPYFGKVFTAPSSAT</sequence>
<feature type="region of interest" description="Disordered" evidence="1">
    <location>
        <begin position="1"/>
        <end position="39"/>
    </location>
</feature>
<dbReference type="InterPro" id="IPR032063">
    <property type="entry name" value="MavL-like"/>
</dbReference>
<dbReference type="AlphaFoldDB" id="A0A3P3YAY5"/>
<protein>
    <submittedName>
        <fullName evidence="2">Uncharacterized protein</fullName>
    </submittedName>
</protein>
<geneLocation type="mitochondrion" evidence="2"/>
<evidence type="ECO:0000313" key="2">
    <source>
        <dbReference type="EMBL" id="SPQ97327.1"/>
    </source>
</evidence>